<dbReference type="InterPro" id="IPR050596">
    <property type="entry name" value="AspAT/PAT-like"/>
</dbReference>
<dbReference type="InterPro" id="IPR015424">
    <property type="entry name" value="PyrdxlP-dep_Trfase"/>
</dbReference>
<keyword evidence="3 6" id="KW-0032">Aminotransferase</keyword>
<evidence type="ECO:0000313" key="8">
    <source>
        <dbReference type="EMBL" id="KRL27365.1"/>
    </source>
</evidence>
<dbReference type="Gene3D" id="3.90.1150.10">
    <property type="entry name" value="Aspartate Aminotransferase, domain 1"/>
    <property type="match status" value="1"/>
</dbReference>
<dbReference type="EC" id="2.6.1.-" evidence="6"/>
<dbReference type="Proteomes" id="UP000051445">
    <property type="component" value="Unassembled WGS sequence"/>
</dbReference>
<dbReference type="PROSITE" id="PS00105">
    <property type="entry name" value="AA_TRANSFER_CLASS_1"/>
    <property type="match status" value="1"/>
</dbReference>
<evidence type="ECO:0000256" key="6">
    <source>
        <dbReference type="RuleBase" id="RU000481"/>
    </source>
</evidence>
<dbReference type="GO" id="GO:0030170">
    <property type="term" value="F:pyridoxal phosphate binding"/>
    <property type="evidence" value="ECO:0007669"/>
    <property type="project" value="InterPro"/>
</dbReference>
<dbReference type="InterPro" id="IPR015421">
    <property type="entry name" value="PyrdxlP-dep_Trfase_major"/>
</dbReference>
<dbReference type="Gene3D" id="3.40.640.10">
    <property type="entry name" value="Type I PLP-dependent aspartate aminotransferase-like (Major domain)"/>
    <property type="match status" value="1"/>
</dbReference>
<evidence type="ECO:0000256" key="1">
    <source>
        <dbReference type="ARBA" id="ARBA00001933"/>
    </source>
</evidence>
<dbReference type="PRINTS" id="PR00753">
    <property type="entry name" value="ACCSYNTHASE"/>
</dbReference>
<dbReference type="OrthoDB" id="9802328at2"/>
<evidence type="ECO:0000256" key="3">
    <source>
        <dbReference type="ARBA" id="ARBA00022576"/>
    </source>
</evidence>
<dbReference type="GO" id="GO:0008483">
    <property type="term" value="F:transaminase activity"/>
    <property type="evidence" value="ECO:0007669"/>
    <property type="project" value="UniProtKB-KW"/>
</dbReference>
<dbReference type="GO" id="GO:0006520">
    <property type="term" value="P:amino acid metabolic process"/>
    <property type="evidence" value="ECO:0007669"/>
    <property type="project" value="InterPro"/>
</dbReference>
<evidence type="ECO:0000259" key="7">
    <source>
        <dbReference type="Pfam" id="PF00155"/>
    </source>
</evidence>
<dbReference type="AlphaFoldDB" id="A0A0R1PBP3"/>
<dbReference type="STRING" id="1423746.FD27_GL001125"/>
<evidence type="ECO:0000256" key="5">
    <source>
        <dbReference type="ARBA" id="ARBA00022898"/>
    </source>
</evidence>
<protein>
    <recommendedName>
        <fullName evidence="6">Aminotransferase</fullName>
        <ecNumber evidence="6">2.6.1.-</ecNumber>
    </recommendedName>
</protein>
<evidence type="ECO:0000256" key="2">
    <source>
        <dbReference type="ARBA" id="ARBA00007441"/>
    </source>
</evidence>
<keyword evidence="4 6" id="KW-0808">Transferase</keyword>
<evidence type="ECO:0000313" key="9">
    <source>
        <dbReference type="Proteomes" id="UP000051445"/>
    </source>
</evidence>
<dbReference type="PATRIC" id="fig|1423746.3.peg.1146"/>
<dbReference type="PANTHER" id="PTHR46383:SF1">
    <property type="entry name" value="ASPARTATE AMINOTRANSFERASE"/>
    <property type="match status" value="1"/>
</dbReference>
<dbReference type="EMBL" id="AZER01000016">
    <property type="protein sequence ID" value="KRL27365.1"/>
    <property type="molecule type" value="Genomic_DNA"/>
</dbReference>
<keyword evidence="5" id="KW-0663">Pyridoxal phosphate</keyword>
<dbReference type="RefSeq" id="WP_057751611.1">
    <property type="nucleotide sequence ID" value="NZ_AZER01000016.1"/>
</dbReference>
<proteinExistence type="inferred from homology"/>
<feature type="domain" description="Aminotransferase class I/classII large" evidence="7">
    <location>
        <begin position="32"/>
        <end position="382"/>
    </location>
</feature>
<gene>
    <name evidence="8" type="ORF">FD27_GL001125</name>
</gene>
<accession>A0A0R1PBP3</accession>
<organism evidence="8 9">
    <name type="scientific">Limosilactobacillus frumenti DSM 13145</name>
    <dbReference type="NCBI Taxonomy" id="1423746"/>
    <lineage>
        <taxon>Bacteria</taxon>
        <taxon>Bacillati</taxon>
        <taxon>Bacillota</taxon>
        <taxon>Bacilli</taxon>
        <taxon>Lactobacillales</taxon>
        <taxon>Lactobacillaceae</taxon>
        <taxon>Limosilactobacillus</taxon>
    </lineage>
</organism>
<name>A0A0R1PBP3_9LACO</name>
<comment type="similarity">
    <text evidence="2 6">Belongs to the class-I pyridoxal-phosphate-dependent aminotransferase family.</text>
</comment>
<dbReference type="CDD" id="cd00609">
    <property type="entry name" value="AAT_like"/>
    <property type="match status" value="1"/>
</dbReference>
<dbReference type="InterPro" id="IPR004838">
    <property type="entry name" value="NHTrfase_class1_PyrdxlP-BS"/>
</dbReference>
<keyword evidence="9" id="KW-1185">Reference proteome</keyword>
<dbReference type="InterPro" id="IPR004839">
    <property type="entry name" value="Aminotransferase_I/II_large"/>
</dbReference>
<sequence>MVEMSKHMRSVLKDVPKLKIFEFSQYASQFNDVIKFTVGEPDFNTPEYIKQAGIKAIQNNRTHYAPQRGTTGLLSAVAESLATNYDLHYDPKTEILITNGVTEGIFSAIMAITNPGDVILVPTPTFSIYTPDVTMAGGTAVEVDTSHTNFKVTPDLLKGYLDKYGDRVKGVIFVNPSNPTGIAYSQDELDKLAGLIKGKPIFAICDEIYSELNYDGEYSSMARPLPDQTILTNGLSKSYAMTGWRIGYLCAPAAVTNEIFKVHSFVMTDVATFSQDAAEAALRGGLKATHEMDAKYIQRRDYMYKRLTAMGFECTQPMGAFYIFAKIPAGLEQDDTKIIYDIVKKARVAVTAGSFFGAGGEGYLRFSYATSMDQIREGMDRLAKYVASEQFK</sequence>
<dbReference type="PANTHER" id="PTHR46383">
    <property type="entry name" value="ASPARTATE AMINOTRANSFERASE"/>
    <property type="match status" value="1"/>
</dbReference>
<dbReference type="InterPro" id="IPR015422">
    <property type="entry name" value="PyrdxlP-dep_Trfase_small"/>
</dbReference>
<evidence type="ECO:0000256" key="4">
    <source>
        <dbReference type="ARBA" id="ARBA00022679"/>
    </source>
</evidence>
<dbReference type="Pfam" id="PF00155">
    <property type="entry name" value="Aminotran_1_2"/>
    <property type="match status" value="1"/>
</dbReference>
<reference evidence="8 9" key="1">
    <citation type="journal article" date="2015" name="Genome Announc.">
        <title>Expanding the biotechnology potential of lactobacilli through comparative genomics of 213 strains and associated genera.</title>
        <authorList>
            <person name="Sun Z."/>
            <person name="Harris H.M."/>
            <person name="McCann A."/>
            <person name="Guo C."/>
            <person name="Argimon S."/>
            <person name="Zhang W."/>
            <person name="Yang X."/>
            <person name="Jeffery I.B."/>
            <person name="Cooney J.C."/>
            <person name="Kagawa T.F."/>
            <person name="Liu W."/>
            <person name="Song Y."/>
            <person name="Salvetti E."/>
            <person name="Wrobel A."/>
            <person name="Rasinkangas P."/>
            <person name="Parkhill J."/>
            <person name="Rea M.C."/>
            <person name="O'Sullivan O."/>
            <person name="Ritari J."/>
            <person name="Douillard F.P."/>
            <person name="Paul Ross R."/>
            <person name="Yang R."/>
            <person name="Briner A.E."/>
            <person name="Felis G.E."/>
            <person name="de Vos W.M."/>
            <person name="Barrangou R."/>
            <person name="Klaenhammer T.R."/>
            <person name="Caufield P.W."/>
            <person name="Cui Y."/>
            <person name="Zhang H."/>
            <person name="O'Toole P.W."/>
        </authorList>
    </citation>
    <scope>NUCLEOTIDE SEQUENCE [LARGE SCALE GENOMIC DNA]</scope>
    <source>
        <strain evidence="8 9">DSM 13145</strain>
    </source>
</reference>
<dbReference type="SUPFAM" id="SSF53383">
    <property type="entry name" value="PLP-dependent transferases"/>
    <property type="match status" value="1"/>
</dbReference>
<comment type="cofactor">
    <cofactor evidence="1 6">
        <name>pyridoxal 5'-phosphate</name>
        <dbReference type="ChEBI" id="CHEBI:597326"/>
    </cofactor>
</comment>
<comment type="caution">
    <text evidence="8">The sequence shown here is derived from an EMBL/GenBank/DDBJ whole genome shotgun (WGS) entry which is preliminary data.</text>
</comment>